<organism evidence="2 3">
    <name type="scientific">Streptomyces diacarni</name>
    <dbReference type="NCBI Taxonomy" id="2800381"/>
    <lineage>
        <taxon>Bacteria</taxon>
        <taxon>Bacillati</taxon>
        <taxon>Actinomycetota</taxon>
        <taxon>Actinomycetes</taxon>
        <taxon>Kitasatosporales</taxon>
        <taxon>Streptomycetaceae</taxon>
        <taxon>Streptomyces</taxon>
    </lineage>
</organism>
<reference evidence="2 3" key="1">
    <citation type="submission" date="2018-06" db="EMBL/GenBank/DDBJ databases">
        <title>Streptomyces reniochalinae sp. nov. and Streptomyces diacarnus sp. nov. from marine sponges.</title>
        <authorList>
            <person name="Li L."/>
        </authorList>
    </citation>
    <scope>NUCLEOTIDE SEQUENCE [LARGE SCALE GENOMIC DNA]</scope>
    <source>
        <strain evidence="2 3">LHW51701</strain>
    </source>
</reference>
<evidence type="ECO:0000256" key="1">
    <source>
        <dbReference type="SAM" id="MobiDB-lite"/>
    </source>
</evidence>
<dbReference type="Proteomes" id="UP000252914">
    <property type="component" value="Unassembled WGS sequence"/>
</dbReference>
<proteinExistence type="predicted"/>
<evidence type="ECO:0000313" key="3">
    <source>
        <dbReference type="Proteomes" id="UP000252914"/>
    </source>
</evidence>
<dbReference type="EMBL" id="QOIN01000036">
    <property type="protein sequence ID" value="RCG25676.1"/>
    <property type="molecule type" value="Genomic_DNA"/>
</dbReference>
<dbReference type="AlphaFoldDB" id="A0A367F5N8"/>
<sequence length="76" mass="8078">MPLTDARWARVEPPLPDRTPKSGGRRRDHREVLRVGAQHRVREFAQGVRAGSQAVVEIGGVGAAPLGGEAKASDGL</sequence>
<feature type="region of interest" description="Disordered" evidence="1">
    <location>
        <begin position="1"/>
        <end position="29"/>
    </location>
</feature>
<comment type="caution">
    <text evidence="2">The sequence shown here is derived from an EMBL/GenBank/DDBJ whole genome shotgun (WGS) entry which is preliminary data.</text>
</comment>
<name>A0A367F5N8_9ACTN</name>
<accession>A0A367F5N8</accession>
<keyword evidence="3" id="KW-1185">Reference proteome</keyword>
<protein>
    <submittedName>
        <fullName evidence="2">Transposase</fullName>
    </submittedName>
</protein>
<gene>
    <name evidence="2" type="ORF">DTL70_09930</name>
</gene>
<evidence type="ECO:0000313" key="2">
    <source>
        <dbReference type="EMBL" id="RCG25676.1"/>
    </source>
</evidence>